<dbReference type="AlphaFoldDB" id="A0A2P2N3M0"/>
<accession>A0A2P2N3M0</accession>
<dbReference type="EMBL" id="GGEC01056606">
    <property type="protein sequence ID" value="MBX37090.1"/>
    <property type="molecule type" value="Transcribed_RNA"/>
</dbReference>
<name>A0A2P2N3M0_RHIMU</name>
<protein>
    <submittedName>
        <fullName evidence="1">Uncharacterized protein</fullName>
    </submittedName>
</protein>
<proteinExistence type="predicted"/>
<reference evidence="1" key="1">
    <citation type="submission" date="2018-02" db="EMBL/GenBank/DDBJ databases">
        <title>Rhizophora mucronata_Transcriptome.</title>
        <authorList>
            <person name="Meera S.P."/>
            <person name="Sreeshan A."/>
            <person name="Augustine A."/>
        </authorList>
    </citation>
    <scope>NUCLEOTIDE SEQUENCE</scope>
    <source>
        <tissue evidence="1">Leaf</tissue>
    </source>
</reference>
<sequence>MPILESKNASWARTKSFNQTHDLLIQSTNDYTVLNITW</sequence>
<evidence type="ECO:0000313" key="1">
    <source>
        <dbReference type="EMBL" id="MBX37090.1"/>
    </source>
</evidence>
<organism evidence="1">
    <name type="scientific">Rhizophora mucronata</name>
    <name type="common">Asiatic mangrove</name>
    <dbReference type="NCBI Taxonomy" id="61149"/>
    <lineage>
        <taxon>Eukaryota</taxon>
        <taxon>Viridiplantae</taxon>
        <taxon>Streptophyta</taxon>
        <taxon>Embryophyta</taxon>
        <taxon>Tracheophyta</taxon>
        <taxon>Spermatophyta</taxon>
        <taxon>Magnoliopsida</taxon>
        <taxon>eudicotyledons</taxon>
        <taxon>Gunneridae</taxon>
        <taxon>Pentapetalae</taxon>
        <taxon>rosids</taxon>
        <taxon>fabids</taxon>
        <taxon>Malpighiales</taxon>
        <taxon>Rhizophoraceae</taxon>
        <taxon>Rhizophora</taxon>
    </lineage>
</organism>